<keyword evidence="1" id="KW-1133">Transmembrane helix</keyword>
<feature type="transmembrane region" description="Helical" evidence="1">
    <location>
        <begin position="55"/>
        <end position="80"/>
    </location>
</feature>
<dbReference type="Proteomes" id="UP001381693">
    <property type="component" value="Unassembled WGS sequence"/>
</dbReference>
<proteinExistence type="predicted"/>
<reference evidence="2 3" key="1">
    <citation type="submission" date="2023-11" db="EMBL/GenBank/DDBJ databases">
        <title>Halocaridina rubra genome assembly.</title>
        <authorList>
            <person name="Smith C."/>
        </authorList>
    </citation>
    <scope>NUCLEOTIDE SEQUENCE [LARGE SCALE GENOMIC DNA]</scope>
    <source>
        <strain evidence="2">EP-1</strain>
        <tissue evidence="2">Whole</tissue>
    </source>
</reference>
<sequence length="92" mass="10502">VLQSVDGILKAESALHLAEVEAAASAWDGEVRQVSKHADNLVQLDNGIKVRSRDYVYVACFNFVEILDCCYLYMTFWILYRLVISRTPSKFK</sequence>
<evidence type="ECO:0000313" key="3">
    <source>
        <dbReference type="Proteomes" id="UP001381693"/>
    </source>
</evidence>
<comment type="caution">
    <text evidence="2">The sequence shown here is derived from an EMBL/GenBank/DDBJ whole genome shotgun (WGS) entry which is preliminary data.</text>
</comment>
<evidence type="ECO:0000313" key="2">
    <source>
        <dbReference type="EMBL" id="KAK7079476.1"/>
    </source>
</evidence>
<evidence type="ECO:0000256" key="1">
    <source>
        <dbReference type="SAM" id="Phobius"/>
    </source>
</evidence>
<dbReference type="EMBL" id="JAXCGZ010006897">
    <property type="protein sequence ID" value="KAK7079476.1"/>
    <property type="molecule type" value="Genomic_DNA"/>
</dbReference>
<dbReference type="AlphaFoldDB" id="A0AAN9A3Q4"/>
<keyword evidence="1" id="KW-0812">Transmembrane</keyword>
<name>A0AAN9A3Q4_HALRR</name>
<organism evidence="2 3">
    <name type="scientific">Halocaridina rubra</name>
    <name type="common">Hawaiian red shrimp</name>
    <dbReference type="NCBI Taxonomy" id="373956"/>
    <lineage>
        <taxon>Eukaryota</taxon>
        <taxon>Metazoa</taxon>
        <taxon>Ecdysozoa</taxon>
        <taxon>Arthropoda</taxon>
        <taxon>Crustacea</taxon>
        <taxon>Multicrustacea</taxon>
        <taxon>Malacostraca</taxon>
        <taxon>Eumalacostraca</taxon>
        <taxon>Eucarida</taxon>
        <taxon>Decapoda</taxon>
        <taxon>Pleocyemata</taxon>
        <taxon>Caridea</taxon>
        <taxon>Atyoidea</taxon>
        <taxon>Atyidae</taxon>
        <taxon>Halocaridina</taxon>
    </lineage>
</organism>
<keyword evidence="3" id="KW-1185">Reference proteome</keyword>
<accession>A0AAN9A3Q4</accession>
<feature type="non-terminal residue" evidence="2">
    <location>
        <position position="1"/>
    </location>
</feature>
<protein>
    <submittedName>
        <fullName evidence="2">Uncharacterized protein</fullName>
    </submittedName>
</protein>
<gene>
    <name evidence="2" type="ORF">SK128_003964</name>
</gene>
<keyword evidence="1" id="KW-0472">Membrane</keyword>